<comment type="caution">
    <text evidence="1">The sequence shown here is derived from an EMBL/GenBank/DDBJ whole genome shotgun (WGS) entry which is preliminary data.</text>
</comment>
<protein>
    <submittedName>
        <fullName evidence="1">Uncharacterized protein</fullName>
    </submittedName>
</protein>
<organism evidence="1 2">
    <name type="scientific">Cercophora newfieldiana</name>
    <dbReference type="NCBI Taxonomy" id="92897"/>
    <lineage>
        <taxon>Eukaryota</taxon>
        <taxon>Fungi</taxon>
        <taxon>Dikarya</taxon>
        <taxon>Ascomycota</taxon>
        <taxon>Pezizomycotina</taxon>
        <taxon>Sordariomycetes</taxon>
        <taxon>Sordariomycetidae</taxon>
        <taxon>Sordariales</taxon>
        <taxon>Lasiosphaeriaceae</taxon>
        <taxon>Cercophora</taxon>
    </lineage>
</organism>
<dbReference type="AlphaFoldDB" id="A0AA39YN91"/>
<evidence type="ECO:0000313" key="2">
    <source>
        <dbReference type="Proteomes" id="UP001174936"/>
    </source>
</evidence>
<dbReference type="EMBL" id="JAULSV010000001">
    <property type="protein sequence ID" value="KAK0655000.1"/>
    <property type="molecule type" value="Genomic_DNA"/>
</dbReference>
<sequence>MRPIVLLGSVFDAYSLGEWIFYFTVYRHGSVPTPISEMAGDLWLLLTELGTKTYRSEMAVSRIRSKGDRTMVLEFINTGADLMRRLRRRLKACEIPMMQLVGGGETIPKTGGLEFVDTFFGRDGELTKTEEFMAAVRVWNYKFDERCERVLRKLPSPSRSRDRA</sequence>
<name>A0AA39YN91_9PEZI</name>
<gene>
    <name evidence="1" type="ORF">B0T16DRAFT_424121</name>
</gene>
<accession>A0AA39YN91</accession>
<keyword evidence="2" id="KW-1185">Reference proteome</keyword>
<proteinExistence type="predicted"/>
<reference evidence="1" key="1">
    <citation type="submission" date="2023-06" db="EMBL/GenBank/DDBJ databases">
        <title>Genome-scale phylogeny and comparative genomics of the fungal order Sordariales.</title>
        <authorList>
            <consortium name="Lawrence Berkeley National Laboratory"/>
            <person name="Hensen N."/>
            <person name="Bonometti L."/>
            <person name="Westerberg I."/>
            <person name="Brannstrom I.O."/>
            <person name="Guillou S."/>
            <person name="Cros-Aarteil S."/>
            <person name="Calhoun S."/>
            <person name="Haridas S."/>
            <person name="Kuo A."/>
            <person name="Mondo S."/>
            <person name="Pangilinan J."/>
            <person name="Riley R."/>
            <person name="Labutti K."/>
            <person name="Andreopoulos B."/>
            <person name="Lipzen A."/>
            <person name="Chen C."/>
            <person name="Yanf M."/>
            <person name="Daum C."/>
            <person name="Ng V."/>
            <person name="Clum A."/>
            <person name="Steindorff A."/>
            <person name="Ohm R."/>
            <person name="Martin F."/>
            <person name="Silar P."/>
            <person name="Natvig D."/>
            <person name="Lalanne C."/>
            <person name="Gautier V."/>
            <person name="Ament-Velasquez S.L."/>
            <person name="Kruys A."/>
            <person name="Hutchinson M.I."/>
            <person name="Powell A.J."/>
            <person name="Barry K."/>
            <person name="Miller A.N."/>
            <person name="Grigoriev I.V."/>
            <person name="Debuchy R."/>
            <person name="Gladieux P."/>
            <person name="Thoren M.H."/>
            <person name="Johannesson H."/>
        </authorList>
    </citation>
    <scope>NUCLEOTIDE SEQUENCE</scope>
    <source>
        <strain evidence="1">SMH2532-1</strain>
    </source>
</reference>
<dbReference type="Proteomes" id="UP001174936">
    <property type="component" value="Unassembled WGS sequence"/>
</dbReference>
<evidence type="ECO:0000313" key="1">
    <source>
        <dbReference type="EMBL" id="KAK0655000.1"/>
    </source>
</evidence>